<evidence type="ECO:0000313" key="10">
    <source>
        <dbReference type="EMBL" id="EEF15045.1"/>
    </source>
</evidence>
<feature type="active site" description="Nucleophile" evidence="7">
    <location>
        <position position="162"/>
    </location>
</feature>
<dbReference type="Gene3D" id="2.40.440.10">
    <property type="entry name" value="L,D-transpeptidase catalytic domain-like"/>
    <property type="match status" value="1"/>
</dbReference>
<comment type="similarity">
    <text evidence="2">Belongs to the YkuD family.</text>
</comment>
<dbReference type="CDD" id="cd16913">
    <property type="entry name" value="YkuD_like"/>
    <property type="match status" value="1"/>
</dbReference>
<dbReference type="GO" id="GO:0071555">
    <property type="term" value="P:cell wall organization"/>
    <property type="evidence" value="ECO:0007669"/>
    <property type="project" value="UniProtKB-UniRule"/>
</dbReference>
<dbReference type="Pfam" id="PF24125">
    <property type="entry name" value="Cds6_C"/>
    <property type="match status" value="1"/>
</dbReference>
<evidence type="ECO:0000256" key="1">
    <source>
        <dbReference type="ARBA" id="ARBA00004752"/>
    </source>
</evidence>
<dbReference type="STRING" id="553218.CAMRE0001_1563"/>
<dbReference type="GO" id="GO:0009252">
    <property type="term" value="P:peptidoglycan biosynthetic process"/>
    <property type="evidence" value="ECO:0007669"/>
    <property type="project" value="UniProtKB-UniPathway"/>
</dbReference>
<dbReference type="RefSeq" id="WP_004318639.1">
    <property type="nucleotide sequence ID" value="NZ_ACFU01000003.1"/>
</dbReference>
<proteinExistence type="inferred from homology"/>
<evidence type="ECO:0000256" key="7">
    <source>
        <dbReference type="PROSITE-ProRule" id="PRU01373"/>
    </source>
</evidence>
<protein>
    <recommendedName>
        <fullName evidence="9">L,D-TPase catalytic domain-containing protein</fullName>
    </recommendedName>
</protein>
<keyword evidence="5 7" id="KW-0573">Peptidoglycan synthesis</keyword>
<feature type="active site" description="Proton donor/acceptor" evidence="7">
    <location>
        <position position="145"/>
    </location>
</feature>
<evidence type="ECO:0000256" key="8">
    <source>
        <dbReference type="SAM" id="SignalP"/>
    </source>
</evidence>
<comment type="pathway">
    <text evidence="1 7">Cell wall biogenesis; peptidoglycan biosynthesis.</text>
</comment>
<dbReference type="eggNOG" id="COG3034">
    <property type="taxonomic scope" value="Bacteria"/>
</dbReference>
<comment type="caution">
    <text evidence="10">The sequence shown here is derived from an EMBL/GenBank/DDBJ whole genome shotgun (WGS) entry which is preliminary data.</text>
</comment>
<keyword evidence="3" id="KW-0808">Transferase</keyword>
<feature type="chain" id="PRO_5002880403" description="L,D-TPase catalytic domain-containing protein" evidence="8">
    <location>
        <begin position="22"/>
        <end position="313"/>
    </location>
</feature>
<organism evidence="10 11">
    <name type="scientific">Campylobacter rectus RM3267</name>
    <dbReference type="NCBI Taxonomy" id="553218"/>
    <lineage>
        <taxon>Bacteria</taxon>
        <taxon>Pseudomonadati</taxon>
        <taxon>Campylobacterota</taxon>
        <taxon>Epsilonproteobacteria</taxon>
        <taxon>Campylobacterales</taxon>
        <taxon>Campylobacteraceae</taxon>
        <taxon>Campylobacter</taxon>
    </lineage>
</organism>
<dbReference type="EMBL" id="ACFU01000003">
    <property type="protein sequence ID" value="EEF15045.1"/>
    <property type="molecule type" value="Genomic_DNA"/>
</dbReference>
<accession>B9CYZ0</accession>
<feature type="signal peptide" evidence="8">
    <location>
        <begin position="1"/>
        <end position="21"/>
    </location>
</feature>
<feature type="domain" description="L,D-TPase catalytic" evidence="9">
    <location>
        <begin position="55"/>
        <end position="187"/>
    </location>
</feature>
<evidence type="ECO:0000256" key="4">
    <source>
        <dbReference type="ARBA" id="ARBA00022960"/>
    </source>
</evidence>
<dbReference type="PROSITE" id="PS52029">
    <property type="entry name" value="LD_TPASE"/>
    <property type="match status" value="1"/>
</dbReference>
<keyword evidence="4 7" id="KW-0133">Cell shape</keyword>
<dbReference type="GO" id="GO:0004180">
    <property type="term" value="F:carboxypeptidase activity"/>
    <property type="evidence" value="ECO:0007669"/>
    <property type="project" value="UniProtKB-ARBA"/>
</dbReference>
<evidence type="ECO:0000259" key="9">
    <source>
        <dbReference type="PROSITE" id="PS52029"/>
    </source>
</evidence>
<evidence type="ECO:0000256" key="2">
    <source>
        <dbReference type="ARBA" id="ARBA00005992"/>
    </source>
</evidence>
<keyword evidence="6 7" id="KW-0961">Cell wall biogenesis/degradation</keyword>
<dbReference type="InterPro" id="IPR056203">
    <property type="entry name" value="Cds6_C"/>
</dbReference>
<dbReference type="SUPFAM" id="SSF141523">
    <property type="entry name" value="L,D-transpeptidase catalytic domain-like"/>
    <property type="match status" value="1"/>
</dbReference>
<dbReference type="InterPro" id="IPR032710">
    <property type="entry name" value="NTF2-like_dom_sf"/>
</dbReference>
<dbReference type="PANTHER" id="PTHR36699">
    <property type="entry name" value="LD-TRANSPEPTIDASE"/>
    <property type="match status" value="1"/>
</dbReference>
<evidence type="ECO:0000256" key="6">
    <source>
        <dbReference type="ARBA" id="ARBA00023316"/>
    </source>
</evidence>
<gene>
    <name evidence="10" type="ORF">CAMRE0001_1563</name>
</gene>
<keyword evidence="11" id="KW-1185">Reference proteome</keyword>
<dbReference type="UniPathway" id="UPA00219"/>
<dbReference type="Proteomes" id="UP000003082">
    <property type="component" value="Unassembled WGS sequence"/>
</dbReference>
<dbReference type="GO" id="GO:0016740">
    <property type="term" value="F:transferase activity"/>
    <property type="evidence" value="ECO:0007669"/>
    <property type="project" value="UniProtKB-KW"/>
</dbReference>
<dbReference type="PANTHER" id="PTHR36699:SF1">
    <property type="entry name" value="L,D-TRANSPEPTIDASE YAFK-RELATED"/>
    <property type="match status" value="1"/>
</dbReference>
<dbReference type="InterPro" id="IPR005490">
    <property type="entry name" value="LD_TPept_cat_dom"/>
</dbReference>
<evidence type="ECO:0000256" key="3">
    <source>
        <dbReference type="ARBA" id="ARBA00022679"/>
    </source>
</evidence>
<dbReference type="GO" id="GO:0008360">
    <property type="term" value="P:regulation of cell shape"/>
    <property type="evidence" value="ECO:0007669"/>
    <property type="project" value="UniProtKB-UniRule"/>
</dbReference>
<dbReference type="InterPro" id="IPR038063">
    <property type="entry name" value="Transpep_catalytic_dom"/>
</dbReference>
<evidence type="ECO:0000313" key="11">
    <source>
        <dbReference type="Proteomes" id="UP000003082"/>
    </source>
</evidence>
<sequence>MVLKKIFDLFIFSVLSSQILAAQNLTDANLTSAKYWRSKLTDANVTYGYYEKKTKIIVVNKAQKTLHGFEYAGGALEQTFSQNVITGKSGDKFKEGDLKTPVGVYDIIDKFTPPDPFYGPLAMSLSYPNAHDKAAKKTGGGIWIHGLPMNGKREDEVRTRGCVAFDNDALVKFGKLIGDKGVVIISENEPVDASKDDIARVLAHLQEWLQMWRDNETKIYLSFYADKFVKIDGKNALSKAKFAERKKKIFALNEKKSIKASNFSVTPYPGVKGQNLFRVVFDEDYAAPSHEFKGRKELYVQLDKDKFQILTEK</sequence>
<evidence type="ECO:0000256" key="5">
    <source>
        <dbReference type="ARBA" id="ARBA00022984"/>
    </source>
</evidence>
<reference evidence="10 11" key="1">
    <citation type="submission" date="2008-08" db="EMBL/GenBank/DDBJ databases">
        <authorList>
            <person name="Madupu R."/>
            <person name="Durkin A.S."/>
            <person name="Torralba M."/>
            <person name="Methe B."/>
            <person name="Sutton G.G."/>
            <person name="Strausberg R.L."/>
            <person name="Nelson K.E."/>
        </authorList>
    </citation>
    <scope>NUCLEOTIDE SEQUENCE [LARGE SCALE GENOMIC DNA]</scope>
    <source>
        <strain evidence="10 11">RM3267</strain>
    </source>
</reference>
<dbReference type="Pfam" id="PF03734">
    <property type="entry name" value="YkuD"/>
    <property type="match status" value="1"/>
</dbReference>
<name>B9CYZ0_CAMRE</name>
<keyword evidence="8" id="KW-0732">Signal</keyword>
<dbReference type="AlphaFoldDB" id="B9CYZ0"/>
<dbReference type="SUPFAM" id="SSF54427">
    <property type="entry name" value="NTF2-like"/>
    <property type="match status" value="1"/>
</dbReference>